<name>A0A3M8WN40_9ACTN</name>
<dbReference type="InterPro" id="IPR027417">
    <property type="entry name" value="P-loop_NTPase"/>
</dbReference>
<dbReference type="SUPFAM" id="SSF52540">
    <property type="entry name" value="P-loop containing nucleoside triphosphate hydrolases"/>
    <property type="match status" value="1"/>
</dbReference>
<feature type="compositionally biased region" description="Basic and acidic residues" evidence="1">
    <location>
        <begin position="349"/>
        <end position="360"/>
    </location>
</feature>
<keyword evidence="3" id="KW-1185">Reference proteome</keyword>
<evidence type="ECO:0000313" key="2">
    <source>
        <dbReference type="EMBL" id="RNG31598.1"/>
    </source>
</evidence>
<reference evidence="2 3" key="1">
    <citation type="submission" date="2018-11" db="EMBL/GenBank/DDBJ databases">
        <title>The Potential of Streptomyces as Biocontrol Agents against the Tomato grey mould, Botrytis cinerea (Gray mold) Frontiers in Microbiology.</title>
        <authorList>
            <person name="Li D."/>
        </authorList>
    </citation>
    <scope>NUCLEOTIDE SEQUENCE [LARGE SCALE GENOMIC DNA]</scope>
    <source>
        <strain evidence="2 3">NEAU-LD23</strain>
    </source>
</reference>
<protein>
    <submittedName>
        <fullName evidence="2">Uncharacterized protein</fullName>
    </submittedName>
</protein>
<organism evidence="2 3">
    <name type="scientific">Streptomyces botrytidirepellens</name>
    <dbReference type="NCBI Taxonomy" id="2486417"/>
    <lineage>
        <taxon>Bacteria</taxon>
        <taxon>Bacillati</taxon>
        <taxon>Actinomycetota</taxon>
        <taxon>Actinomycetes</taxon>
        <taxon>Kitasatosporales</taxon>
        <taxon>Streptomycetaceae</taxon>
        <taxon>Streptomyces</taxon>
    </lineage>
</organism>
<accession>A0A3M8WN40</accession>
<feature type="region of interest" description="Disordered" evidence="1">
    <location>
        <begin position="1"/>
        <end position="24"/>
    </location>
</feature>
<dbReference type="Gene3D" id="3.40.50.300">
    <property type="entry name" value="P-loop containing nucleotide triphosphate hydrolases"/>
    <property type="match status" value="1"/>
</dbReference>
<feature type="region of interest" description="Disordered" evidence="1">
    <location>
        <begin position="287"/>
        <end position="414"/>
    </location>
</feature>
<proteinExistence type="predicted"/>
<sequence>MGDELGEPTPADSPASEPQAPETTGRLLERLAALVGPAALAAERAATALHENRYPLPTDLAMVDEAARLFRTAASELRTDLPPEEWNLAAFHDTWESAERLSETRAELIALTGLTGPSWCESKLEHVRQRARELVEETASTEQPDAADLVALSNFIRQSAADDDGGQAETQRLMPLLSERLPGTWIPLLAVAAMRQLNLPAVRSAQPVESDSAGPSGPDDIRPAHAPSASSADLADTPGSADQDPNAPEADVHDVGDIESGETEAAPDDIDLLDQDIAAILLADPTTTPAQADTASVDDVPPAGEDPAAQTAPDEESGEARSGNGQPKAPHQDPAPSGSPDTVTLADEPSAHDDAQKPPAERSGVSTPESRTAEGGVAPRTSDSSEETTGASDRANAGRPTPADPVVAKAQDGSDAAGPEAAALRAGRFALAAWIRRASGDTSAAVQVREAAALASHLNSATGDIAHRCQVLLDGLTTDHFADDRAGAILTWAVAIRVGLIAPNAQITALIRDLSPYAARGSRSVIALSEVLAEAVQQGTFIVPEILGTVRDEAEAEEQRRTAAQQAEEIFHSGPQRKIRYQLATEVWHHLVGAGGVVGTLCARVARDDPAELAEVRQEVARLRSTDAVEREIDQATRHVAKGRKRVDYGAREKLRSLIGEAVTVAATWADLTGRLHLKEGYQDSNAWLVRRINELRGNVQRFREPVREDLLRTGSVGGDPLEAAAAEAAQLVLQSAFNLLDGQPQPVASDVVDVVLRGDLLLLSNLPVGRRSLQPLVPVDATFLPALAELAQTRPDYAMAFEARAQYGDHVGTGEIIRVVRVDDPRLAQELRARREHHIKTRREKLRGQLRALSDRIDSGLRNGLLQSNDWSVLTARYRDLDDPDRYDFNRIPEEAAALAADLETHCERARRDLRERLDKATANPHVAEVADRISARIAADDLTTADEFLAQAEAGKELPPDDDDPIGIESFFPAVPDAVSRYLGPAGSQAAGVTDLIIQVRKTLESAHSKVPDQLAGVMAVLGDRGRLSTDRLAITRKALGQLRNLTQGHRFGTRADITHLDNIRQVFNALGVESGTVRPIQDAENGAGRLWIRLSDLRLQGEPVLPQFGSLVSPTGRTLRVLLVWNASEPSQLLDYTRYCPAEETVIVLYLGVLQPQQWRELAQTARRRRSVVAVLDIAALLHLLLRQVPDIGLLTGILAPFTSADPYTPKAAGDVPEEMFFGRDKELDEVLDRHGSCFVYGGRQLGKSALLRAARRRVRATAPNRLVILESIYSVGKQPGSSDHLWNVLWPKLADAGVLSGQPPMKDVGEAVHRGILAWVDAGDSRQLLILLDEADDFLRFDAEERSFANVHIIRKIMEDTGRRAKVVFAGLHSTVRFEKLPNQPLAHFGAPLSIGPLKPRDAYRLLTRPLGALGYTFPDSSVPARVLALANNAPALVQLFATALLERMRSATVAPDAPPSVITRADIDAVWEDRKLMADFRERFLWTLNLDNRYRVIAYCIARMALNDGAAASATGRELMETCRGRWPEGFSECSGEEFAGLLGECVELGVLGTDGNRFRLRTPNLLRLLGTREQIEEELDQASEHLQLPRRFEGTSYRAPYGGRPSERSPLTTGQIGRLFRPANGCFIVTGSEAVQVSRVPRALEEAHKDGAAVRQVQRVDCSTAELSKALLKPAGVGHRVMVVNLLDAAPEQAREMVSLARERVGVPAGTREDDTRAVVLVTGPQQSFLWAGEPGDHTEIVSVHRFDPAGIRLWMWDAELPFQEPRIQADLLRRTGAWPYLVHQVIESYVSREAKDRDDAYARMEAALAQAPEAMLARCGLRANRSLSAAWRQLVALGEKEGQDPELFCELLPMSEDPDLDPDVLRSDGYGSLRDVVEVLRLLGALVEDASGLLMTEPLLTRLEQACSSTAQPQ</sequence>
<evidence type="ECO:0000313" key="3">
    <source>
        <dbReference type="Proteomes" id="UP000275401"/>
    </source>
</evidence>
<feature type="region of interest" description="Disordered" evidence="1">
    <location>
        <begin position="205"/>
        <end position="254"/>
    </location>
</feature>
<evidence type="ECO:0000256" key="1">
    <source>
        <dbReference type="SAM" id="MobiDB-lite"/>
    </source>
</evidence>
<dbReference type="Proteomes" id="UP000275401">
    <property type="component" value="Unassembled WGS sequence"/>
</dbReference>
<dbReference type="EMBL" id="RIBZ01000111">
    <property type="protein sequence ID" value="RNG31598.1"/>
    <property type="molecule type" value="Genomic_DNA"/>
</dbReference>
<gene>
    <name evidence="2" type="ORF">EEJ42_08620</name>
</gene>
<comment type="caution">
    <text evidence="2">The sequence shown here is derived from an EMBL/GenBank/DDBJ whole genome shotgun (WGS) entry which is preliminary data.</text>
</comment>